<gene>
    <name evidence="2" type="ORF">SY86_00090</name>
</gene>
<evidence type="ECO:0000256" key="1">
    <source>
        <dbReference type="SAM" id="Phobius"/>
    </source>
</evidence>
<evidence type="ECO:0000313" key="2">
    <source>
        <dbReference type="EMBL" id="KKF37990.1"/>
    </source>
</evidence>
<protein>
    <submittedName>
        <fullName evidence="2">Uncharacterized protein</fullName>
    </submittedName>
</protein>
<dbReference type="AlphaFoldDB" id="A0A0M2KF36"/>
<organism evidence="2 3">
    <name type="scientific">Erwinia tracheiphila</name>
    <dbReference type="NCBI Taxonomy" id="65700"/>
    <lineage>
        <taxon>Bacteria</taxon>
        <taxon>Pseudomonadati</taxon>
        <taxon>Pseudomonadota</taxon>
        <taxon>Gammaproteobacteria</taxon>
        <taxon>Enterobacterales</taxon>
        <taxon>Erwiniaceae</taxon>
        <taxon>Erwinia</taxon>
    </lineage>
</organism>
<accession>A0A0M2KF36</accession>
<proteinExistence type="predicted"/>
<keyword evidence="1" id="KW-0812">Transmembrane</keyword>
<keyword evidence="3" id="KW-1185">Reference proteome</keyword>
<sequence>MSKYLSLLPYAVVGFILTKFIPNWWMYGLAITSLILIFGWLILFISDHRELMALLIYPITISFIVLIITLAITVFQYVKIAITDSTMPSFDIFMFYFIKSFEFPLIFLGTGIILTFIILLFEKIANHFKRLN</sequence>
<comment type="caution">
    <text evidence="2">The sequence shown here is derived from an EMBL/GenBank/DDBJ whole genome shotgun (WGS) entry which is preliminary data.</text>
</comment>
<feature type="transmembrane region" description="Helical" evidence="1">
    <location>
        <begin position="24"/>
        <end position="43"/>
    </location>
</feature>
<dbReference type="PATRIC" id="fig|65700.7.peg.19"/>
<name>A0A0M2KF36_9GAMM</name>
<feature type="transmembrane region" description="Helical" evidence="1">
    <location>
        <begin position="55"/>
        <end position="78"/>
    </location>
</feature>
<reference evidence="2 3" key="1">
    <citation type="submission" date="2015-01" db="EMBL/GenBank/DDBJ databases">
        <title>Erwinia tracheiphila.</title>
        <authorList>
            <person name="Shapiro L.R."/>
        </authorList>
    </citation>
    <scope>NUCLEOTIDE SEQUENCE [LARGE SCALE GENOMIC DNA]</scope>
    <source>
        <strain evidence="2 3">BuffGH</strain>
    </source>
</reference>
<feature type="transmembrane region" description="Helical" evidence="1">
    <location>
        <begin position="103"/>
        <end position="121"/>
    </location>
</feature>
<evidence type="ECO:0000313" key="3">
    <source>
        <dbReference type="Proteomes" id="UP000033924"/>
    </source>
</evidence>
<keyword evidence="1" id="KW-1133">Transmembrane helix</keyword>
<keyword evidence="1" id="KW-0472">Membrane</keyword>
<dbReference type="EMBL" id="JXNU01000001">
    <property type="protein sequence ID" value="KKF37990.1"/>
    <property type="molecule type" value="Genomic_DNA"/>
</dbReference>
<dbReference type="Proteomes" id="UP000033924">
    <property type="component" value="Unassembled WGS sequence"/>
</dbReference>